<feature type="region of interest" description="Disordered" evidence="11">
    <location>
        <begin position="1"/>
        <end position="32"/>
    </location>
</feature>
<keyword evidence="6 9" id="KW-0371">Homeobox</keyword>
<keyword evidence="7" id="KW-0804">Transcription</keyword>
<dbReference type="GO" id="GO:0003677">
    <property type="term" value="F:DNA binding"/>
    <property type="evidence" value="ECO:0007669"/>
    <property type="project" value="UniProtKB-UniRule"/>
</dbReference>
<dbReference type="PROSITE" id="PS00027">
    <property type="entry name" value="HOMEOBOX_1"/>
    <property type="match status" value="1"/>
</dbReference>
<keyword evidence="3" id="KW-0805">Transcription regulation</keyword>
<evidence type="ECO:0000256" key="1">
    <source>
        <dbReference type="ARBA" id="ARBA00004123"/>
    </source>
</evidence>
<organism evidence="14">
    <name type="scientific">Fagus sylvatica</name>
    <name type="common">Beechnut</name>
    <dbReference type="NCBI Taxonomy" id="28930"/>
    <lineage>
        <taxon>Eukaryota</taxon>
        <taxon>Viridiplantae</taxon>
        <taxon>Streptophyta</taxon>
        <taxon>Embryophyta</taxon>
        <taxon>Tracheophyta</taxon>
        <taxon>Spermatophyta</taxon>
        <taxon>Magnoliopsida</taxon>
        <taxon>eudicotyledons</taxon>
        <taxon>Gunneridae</taxon>
        <taxon>Pentapetalae</taxon>
        <taxon>rosids</taxon>
        <taxon>fabids</taxon>
        <taxon>Fagales</taxon>
        <taxon>Fagaceae</taxon>
        <taxon>Fagus</taxon>
    </lineage>
</organism>
<dbReference type="EMBL" id="OIVN01005366">
    <property type="protein sequence ID" value="SPD22128.1"/>
    <property type="molecule type" value="Genomic_DNA"/>
</dbReference>
<dbReference type="GO" id="GO:0008289">
    <property type="term" value="F:lipid binding"/>
    <property type="evidence" value="ECO:0007669"/>
    <property type="project" value="InterPro"/>
</dbReference>
<dbReference type="Gene3D" id="1.10.10.60">
    <property type="entry name" value="Homeodomain-like"/>
    <property type="match status" value="1"/>
</dbReference>
<dbReference type="CDD" id="cd00086">
    <property type="entry name" value="homeodomain"/>
    <property type="match status" value="1"/>
</dbReference>
<evidence type="ECO:0000256" key="4">
    <source>
        <dbReference type="ARBA" id="ARBA00023054"/>
    </source>
</evidence>
<evidence type="ECO:0000256" key="10">
    <source>
        <dbReference type="RuleBase" id="RU000682"/>
    </source>
</evidence>
<evidence type="ECO:0008006" key="15">
    <source>
        <dbReference type="Google" id="ProtNLM"/>
    </source>
</evidence>
<dbReference type="PANTHER" id="PTHR45654">
    <property type="entry name" value="HOMEOBOX-LEUCINE ZIPPER PROTEIN MERISTEM L1"/>
    <property type="match status" value="1"/>
</dbReference>
<evidence type="ECO:0000256" key="6">
    <source>
        <dbReference type="ARBA" id="ARBA00023155"/>
    </source>
</evidence>
<dbReference type="InterPro" id="IPR023393">
    <property type="entry name" value="START-like_dom_sf"/>
</dbReference>
<feature type="DNA-binding region" description="Homeobox" evidence="9">
    <location>
        <begin position="23"/>
        <end position="82"/>
    </location>
</feature>
<dbReference type="PROSITE" id="PS50071">
    <property type="entry name" value="HOMEOBOX_2"/>
    <property type="match status" value="1"/>
</dbReference>
<gene>
    <name evidence="14" type="ORF">FSB_LOCUS50010</name>
</gene>
<comment type="similarity">
    <text evidence="2">Belongs to the HD-ZIP homeobox family. Class IV subfamily.</text>
</comment>
<dbReference type="Gene3D" id="3.30.530.20">
    <property type="match status" value="1"/>
</dbReference>
<dbReference type="InterPro" id="IPR017970">
    <property type="entry name" value="Homeobox_CS"/>
</dbReference>
<reference evidence="14" key="1">
    <citation type="submission" date="2018-02" db="EMBL/GenBank/DDBJ databases">
        <authorList>
            <person name="Cohen D.B."/>
            <person name="Kent A.D."/>
        </authorList>
    </citation>
    <scope>NUCLEOTIDE SEQUENCE</scope>
</reference>
<evidence type="ECO:0000313" key="14">
    <source>
        <dbReference type="EMBL" id="SPD22128.1"/>
    </source>
</evidence>
<evidence type="ECO:0000256" key="2">
    <source>
        <dbReference type="ARBA" id="ARBA00006789"/>
    </source>
</evidence>
<dbReference type="InterPro" id="IPR042160">
    <property type="entry name" value="HD-Zip_IV"/>
</dbReference>
<evidence type="ECO:0000259" key="13">
    <source>
        <dbReference type="PROSITE" id="PS50848"/>
    </source>
</evidence>
<feature type="domain" description="START" evidence="13">
    <location>
        <begin position="113"/>
        <end position="347"/>
    </location>
</feature>
<accession>A0A2N9ICH7</accession>
<evidence type="ECO:0000256" key="3">
    <source>
        <dbReference type="ARBA" id="ARBA00023015"/>
    </source>
</evidence>
<keyword evidence="4" id="KW-0175">Coiled coil</keyword>
<dbReference type="Pfam" id="PF01852">
    <property type="entry name" value="START"/>
    <property type="match status" value="1"/>
</dbReference>
<dbReference type="AlphaFoldDB" id="A0A2N9ICH7"/>
<comment type="subcellular location">
    <subcellularLocation>
        <location evidence="1 9 10">Nucleus</location>
    </subcellularLocation>
</comment>
<dbReference type="SUPFAM" id="SSF55961">
    <property type="entry name" value="Bet v1-like"/>
    <property type="match status" value="2"/>
</dbReference>
<evidence type="ECO:0000259" key="12">
    <source>
        <dbReference type="PROSITE" id="PS50071"/>
    </source>
</evidence>
<dbReference type="Pfam" id="PF00046">
    <property type="entry name" value="Homeodomain"/>
    <property type="match status" value="1"/>
</dbReference>
<protein>
    <recommendedName>
        <fullName evidence="15">Homeobox domain-containing protein</fullName>
    </recommendedName>
</protein>
<feature type="compositionally biased region" description="Basic residues" evidence="11">
    <location>
        <begin position="21"/>
        <end position="32"/>
    </location>
</feature>
<evidence type="ECO:0000256" key="9">
    <source>
        <dbReference type="PROSITE-ProRule" id="PRU00108"/>
    </source>
</evidence>
<dbReference type="GO" id="GO:0000981">
    <property type="term" value="F:DNA-binding transcription factor activity, RNA polymerase II-specific"/>
    <property type="evidence" value="ECO:0007669"/>
    <property type="project" value="InterPro"/>
</dbReference>
<keyword evidence="5 9" id="KW-0238">DNA-binding</keyword>
<dbReference type="FunFam" id="1.10.10.60:FF:000229">
    <property type="entry name" value="Homeobox-leucine zipper protein HDG1"/>
    <property type="match status" value="1"/>
</dbReference>
<dbReference type="GO" id="GO:0005634">
    <property type="term" value="C:nucleus"/>
    <property type="evidence" value="ECO:0007669"/>
    <property type="project" value="UniProtKB-SubCell"/>
</dbReference>
<dbReference type="CDD" id="cd08875">
    <property type="entry name" value="START_ArGLABRA2_like"/>
    <property type="match status" value="1"/>
</dbReference>
<sequence>MDFALGNGGGSGDEQETSNGRKGKKSYHRHTAHQIQQLEAFFKECPHPDENQRRQLSRELGLETKQIKFWFQNKRTQTKSQNERADNTVLRSENERIQCENLAIREALKNGISDMEKALMLETADSAMDELIRLLRINEPLWIKSPADGRYVLHRDSYEKIFPRANHFKNSSARVESSKDSGMVTLSGMHLVEMILDSDKWVDLFPTIVTKAKTIQVLETGMLGNRSGSLQLMYEQMHILSPLVPPREFYFIRHCQQIELGIWVIVDVSYDCSKENTSPSRSWRLPSGCMIQEMANGCSKVTWVEHVEVDDKTQTHRLYRDLICSSIAYGAERWVVTLKRMCERFAYSMGETTPTREVGGGASSSLFIMLSLPEGRRSIMKLSHRMVKNFCGILSMSGKLDFPQLSEVNNSGVRVSVRKSTEAGQPSGMIVSAATSLWLPLPPQNVFNFFRDEKTRVQWDVLSNGNAVHEIAHIGNGAHPGNCISVIRPFIPTENNMLMLQESFIDTMGSLVVYAPIDIPAINIAMSGEDSSDIPILPSGFIISGDGRPETGTGTASTSANSGRSGGSLLTVAFQILVSSPSSSKQLNMESVATVNTLISSTVQRIKAALNCSANNWATAASPSAGPISAKSAIFIKNATILVAKHTKNLAKNGAWQSTLSLKQSHHLEQRQRPTFEIWSSIEREFWSFGGPLHWCIDCTVHVVVAVMSTQEMDGVRSFGASNSFVEDLPQPVEGNMQEDTPESLRNSVIEPRVGMEFDSLQQVIEFYKHYAYSKGFATMTRNSRKKKGFSETSYVNLKCNREGKYSSSVDDPSKKRSTIKNACEAGIKASMDITDKKWRILSFIEDHNHELSPSKSRHFAAFWHISTDTRRRLLINDNAGVRINSSIKASVVEAGGYENMMYNQRDVRNFLEKERRLKCKEGDGQALHDYFVRMQAKNSNFYHACPIWEATFAQRFSPTRCNLVREPRPLGKRFTSATTRNFRIVKSSSGQAGISVKKLTPWHKEHSDGLRSQDHILRTQARLCARPVPLKSRRNKAVLKFPEFSHRRCRACAQSLPDSQQVDLRARAHWKEDTSMHDVELSDRQEFIGVSRNPDRKTALKRTKNTPVDSARGAISHESKLGFPRIRNLAKIGSASFPTVPRTSKSDIGS</sequence>
<evidence type="ECO:0000256" key="11">
    <source>
        <dbReference type="SAM" id="MobiDB-lite"/>
    </source>
</evidence>
<proteinExistence type="inferred from homology"/>
<dbReference type="SMART" id="SM00234">
    <property type="entry name" value="START"/>
    <property type="match status" value="1"/>
</dbReference>
<dbReference type="PROSITE" id="PS50848">
    <property type="entry name" value="START"/>
    <property type="match status" value="1"/>
</dbReference>
<dbReference type="InterPro" id="IPR001356">
    <property type="entry name" value="HD"/>
</dbReference>
<dbReference type="Pfam" id="PF03101">
    <property type="entry name" value="FAR1"/>
    <property type="match status" value="1"/>
</dbReference>
<dbReference type="Pfam" id="PF25797">
    <property type="entry name" value="PDF2_C"/>
    <property type="match status" value="1"/>
</dbReference>
<feature type="domain" description="Homeobox" evidence="12">
    <location>
        <begin position="21"/>
        <end position="81"/>
    </location>
</feature>
<dbReference type="SMART" id="SM00389">
    <property type="entry name" value="HOX"/>
    <property type="match status" value="1"/>
</dbReference>
<dbReference type="InterPro" id="IPR002913">
    <property type="entry name" value="START_lipid-bd_dom"/>
</dbReference>
<keyword evidence="8 9" id="KW-0539">Nucleus</keyword>
<dbReference type="SUPFAM" id="SSF46689">
    <property type="entry name" value="Homeodomain-like"/>
    <property type="match status" value="1"/>
</dbReference>
<dbReference type="InterPro" id="IPR057993">
    <property type="entry name" value="HD-Zip_IV_C"/>
</dbReference>
<dbReference type="PANTHER" id="PTHR45654:SF9">
    <property type="entry name" value="HOMEOBOX-LEUCINE ZIPPER PROTEIN HDG10-RELATED"/>
    <property type="match status" value="1"/>
</dbReference>
<feature type="compositionally biased region" description="Gly residues" evidence="11">
    <location>
        <begin position="1"/>
        <end position="12"/>
    </location>
</feature>
<evidence type="ECO:0000256" key="7">
    <source>
        <dbReference type="ARBA" id="ARBA00023163"/>
    </source>
</evidence>
<dbReference type="InterPro" id="IPR004330">
    <property type="entry name" value="FAR1_DNA_bnd_dom"/>
</dbReference>
<evidence type="ECO:0000256" key="5">
    <source>
        <dbReference type="ARBA" id="ARBA00023125"/>
    </source>
</evidence>
<name>A0A2N9ICH7_FAGSY</name>
<dbReference type="InterPro" id="IPR009057">
    <property type="entry name" value="Homeodomain-like_sf"/>
</dbReference>
<evidence type="ECO:0000256" key="8">
    <source>
        <dbReference type="ARBA" id="ARBA00023242"/>
    </source>
</evidence>